<dbReference type="OrthoDB" id="4753261at2"/>
<gene>
    <name evidence="1" type="ORF">DQP57_25700</name>
</gene>
<dbReference type="EMBL" id="QMEV01000115">
    <property type="protein sequence ID" value="RAV02881.1"/>
    <property type="molecule type" value="Genomic_DNA"/>
</dbReference>
<comment type="caution">
    <text evidence="1">The sequence shown here is derived from an EMBL/GenBank/DDBJ whole genome shotgun (WGS) entry which is preliminary data.</text>
</comment>
<evidence type="ECO:0000313" key="2">
    <source>
        <dbReference type="Proteomes" id="UP000250915"/>
    </source>
</evidence>
<protein>
    <submittedName>
        <fullName evidence="1">Uncharacterized protein</fullName>
    </submittedName>
</protein>
<name>A0A329L5C1_9MYCO</name>
<evidence type="ECO:0000313" key="1">
    <source>
        <dbReference type="EMBL" id="RAV02881.1"/>
    </source>
</evidence>
<proteinExistence type="predicted"/>
<dbReference type="AlphaFoldDB" id="A0A329L5C1"/>
<accession>A0A329L5C1</accession>
<sequence length="63" mass="6391">MSCQPSAAAVNAAHVEITAFTVGLAAQVEARAISVTRADRGYLAQEAESATKLTAVAQSVTSV</sequence>
<dbReference type="Proteomes" id="UP000250915">
    <property type="component" value="Unassembled WGS sequence"/>
</dbReference>
<reference evidence="1 2" key="1">
    <citation type="submission" date="2018-06" db="EMBL/GenBank/DDBJ databases">
        <title>NTM in soil in Japan.</title>
        <authorList>
            <person name="Ohya K."/>
        </authorList>
    </citation>
    <scope>NUCLEOTIDE SEQUENCE [LARGE SCALE GENOMIC DNA]</scope>
    <source>
        <strain evidence="1 2">GF28</strain>
    </source>
</reference>
<organism evidence="1 2">
    <name type="scientific">Mycobacterium colombiense</name>
    <dbReference type="NCBI Taxonomy" id="339268"/>
    <lineage>
        <taxon>Bacteria</taxon>
        <taxon>Bacillati</taxon>
        <taxon>Actinomycetota</taxon>
        <taxon>Actinomycetes</taxon>
        <taxon>Mycobacteriales</taxon>
        <taxon>Mycobacteriaceae</taxon>
        <taxon>Mycobacterium</taxon>
        <taxon>Mycobacterium avium complex (MAC)</taxon>
    </lineage>
</organism>